<gene>
    <name evidence="2" type="ORF">COCNU_05G005810</name>
</gene>
<keyword evidence="3" id="KW-1185">Reference proteome</keyword>
<accession>A0A8K0I8I5</accession>
<dbReference type="AlphaFoldDB" id="A0A8K0I8I5"/>
<reference evidence="2" key="2">
    <citation type="submission" date="2019-07" db="EMBL/GenBank/DDBJ databases">
        <authorList>
            <person name="Yang Y."/>
            <person name="Bocs S."/>
            <person name="Baudouin L."/>
        </authorList>
    </citation>
    <scope>NUCLEOTIDE SEQUENCE</scope>
    <source>
        <tissue evidence="2">Spear leaf of Hainan Tall coconut</tissue>
    </source>
</reference>
<dbReference type="OrthoDB" id="785739at2759"/>
<evidence type="ECO:0000256" key="1">
    <source>
        <dbReference type="SAM" id="MobiDB-lite"/>
    </source>
</evidence>
<evidence type="ECO:0000313" key="2">
    <source>
        <dbReference type="EMBL" id="KAG1342352.1"/>
    </source>
</evidence>
<feature type="compositionally biased region" description="Polar residues" evidence="1">
    <location>
        <begin position="8"/>
        <end position="19"/>
    </location>
</feature>
<name>A0A8K0I8I5_COCNU</name>
<sequence>MVLGAQALPSSIDNHSKMCSRTPPMVLVPGENKGQPIDPLLWRDEQRMKKELVAWAKAVASMVLHSSPQFQQHEC</sequence>
<organism evidence="2 3">
    <name type="scientific">Cocos nucifera</name>
    <name type="common">Coconut palm</name>
    <dbReference type="NCBI Taxonomy" id="13894"/>
    <lineage>
        <taxon>Eukaryota</taxon>
        <taxon>Viridiplantae</taxon>
        <taxon>Streptophyta</taxon>
        <taxon>Embryophyta</taxon>
        <taxon>Tracheophyta</taxon>
        <taxon>Spermatophyta</taxon>
        <taxon>Magnoliopsida</taxon>
        <taxon>Liliopsida</taxon>
        <taxon>Arecaceae</taxon>
        <taxon>Arecoideae</taxon>
        <taxon>Cocoseae</taxon>
        <taxon>Attaleinae</taxon>
        <taxon>Cocos</taxon>
    </lineage>
</organism>
<protein>
    <submittedName>
        <fullName evidence="2">Uncharacterized protein</fullName>
    </submittedName>
</protein>
<reference evidence="2" key="1">
    <citation type="journal article" date="2017" name="Gigascience">
        <title>The genome draft of coconut (Cocos nucifera).</title>
        <authorList>
            <person name="Xiao Y."/>
            <person name="Xu P."/>
            <person name="Fan H."/>
            <person name="Baudouin L."/>
            <person name="Xia W."/>
            <person name="Bocs S."/>
            <person name="Xu J."/>
            <person name="Li Q."/>
            <person name="Guo A."/>
            <person name="Zhou L."/>
            <person name="Li J."/>
            <person name="Wu Y."/>
            <person name="Ma Z."/>
            <person name="Armero A."/>
            <person name="Issali A.E."/>
            <person name="Liu N."/>
            <person name="Peng M."/>
            <person name="Yang Y."/>
        </authorList>
    </citation>
    <scope>NUCLEOTIDE SEQUENCE</scope>
    <source>
        <tissue evidence="2">Spear leaf of Hainan Tall coconut</tissue>
    </source>
</reference>
<evidence type="ECO:0000313" key="3">
    <source>
        <dbReference type="Proteomes" id="UP000797356"/>
    </source>
</evidence>
<dbReference type="Proteomes" id="UP000797356">
    <property type="component" value="Chromosome 5"/>
</dbReference>
<comment type="caution">
    <text evidence="2">The sequence shown here is derived from an EMBL/GenBank/DDBJ whole genome shotgun (WGS) entry which is preliminary data.</text>
</comment>
<dbReference type="EMBL" id="CM017876">
    <property type="protein sequence ID" value="KAG1342352.1"/>
    <property type="molecule type" value="Genomic_DNA"/>
</dbReference>
<proteinExistence type="predicted"/>
<feature type="region of interest" description="Disordered" evidence="1">
    <location>
        <begin position="1"/>
        <end position="33"/>
    </location>
</feature>